<evidence type="ECO:0000313" key="1">
    <source>
        <dbReference type="Proteomes" id="UP000887565"/>
    </source>
</evidence>
<keyword evidence="1" id="KW-1185">Reference proteome</keyword>
<sequence length="151" mass="17206">MTTMNLSFGEVSKLSIYCDVAIILISQCKKSADETPKLKQWLLCLCTVINESCTRLASCQDQMTTFAAMRQLLSNAANVFCDFCSASLPSSGDRLRQKMELLFMNLYENFRRADFRCDKSLLEPILPHLSPNMSDTFQRKLAQQEADEVKR</sequence>
<dbReference type="Proteomes" id="UP000887565">
    <property type="component" value="Unplaced"/>
</dbReference>
<organism evidence="1 2">
    <name type="scientific">Romanomermis culicivorax</name>
    <name type="common">Nematode worm</name>
    <dbReference type="NCBI Taxonomy" id="13658"/>
    <lineage>
        <taxon>Eukaryota</taxon>
        <taxon>Metazoa</taxon>
        <taxon>Ecdysozoa</taxon>
        <taxon>Nematoda</taxon>
        <taxon>Enoplea</taxon>
        <taxon>Dorylaimia</taxon>
        <taxon>Mermithida</taxon>
        <taxon>Mermithoidea</taxon>
        <taxon>Mermithidae</taxon>
        <taxon>Romanomermis</taxon>
    </lineage>
</organism>
<dbReference type="AlphaFoldDB" id="A0A915HKE4"/>
<evidence type="ECO:0000313" key="2">
    <source>
        <dbReference type="WBParaSite" id="nRc.2.0.1.t02139-RA"/>
    </source>
</evidence>
<proteinExistence type="predicted"/>
<protein>
    <submittedName>
        <fullName evidence="2">Uncharacterized protein</fullName>
    </submittedName>
</protein>
<name>A0A915HKE4_ROMCU</name>
<accession>A0A915HKE4</accession>
<reference evidence="2" key="1">
    <citation type="submission" date="2022-11" db="UniProtKB">
        <authorList>
            <consortium name="WormBaseParasite"/>
        </authorList>
    </citation>
    <scope>IDENTIFICATION</scope>
</reference>
<dbReference type="WBParaSite" id="nRc.2.0.1.t02139-RA">
    <property type="protein sequence ID" value="nRc.2.0.1.t02139-RA"/>
    <property type="gene ID" value="nRc.2.0.1.g02139"/>
</dbReference>